<keyword evidence="2 3" id="KW-0663">Pyridoxal phosphate</keyword>
<dbReference type="OrthoDB" id="9801834at2"/>
<dbReference type="PROSITE" id="PS00600">
    <property type="entry name" value="AA_TRANSFER_CLASS_3"/>
    <property type="match status" value="1"/>
</dbReference>
<dbReference type="RefSeq" id="WP_075131863.1">
    <property type="nucleotide sequence ID" value="NZ_MSIF01000002.1"/>
</dbReference>
<dbReference type="Gene3D" id="3.40.640.10">
    <property type="entry name" value="Type I PLP-dependent aspartate aminotransferase-like (Major domain)"/>
    <property type="match status" value="1"/>
</dbReference>
<comment type="caution">
    <text evidence="4">The sequence shown here is derived from an EMBL/GenBank/DDBJ whole genome shotgun (WGS) entry which is preliminary data.</text>
</comment>
<dbReference type="InterPro" id="IPR049704">
    <property type="entry name" value="Aminotrans_3_PPA_site"/>
</dbReference>
<dbReference type="SUPFAM" id="SSF53383">
    <property type="entry name" value="PLP-dependent transferases"/>
    <property type="match status" value="1"/>
</dbReference>
<dbReference type="Proteomes" id="UP000185696">
    <property type="component" value="Unassembled WGS sequence"/>
</dbReference>
<dbReference type="Pfam" id="PF00202">
    <property type="entry name" value="Aminotran_3"/>
    <property type="match status" value="1"/>
</dbReference>
<dbReference type="InterPro" id="IPR015422">
    <property type="entry name" value="PyrdxlP-dep_Trfase_small"/>
</dbReference>
<accession>A0A7Z1B0S6</accession>
<evidence type="ECO:0000256" key="2">
    <source>
        <dbReference type="ARBA" id="ARBA00022898"/>
    </source>
</evidence>
<comment type="similarity">
    <text evidence="1 3">Belongs to the class-III pyridoxal-phosphate-dependent aminotransferase family.</text>
</comment>
<organism evidence="4 5">
    <name type="scientific">Actinophytocola xinjiangensis</name>
    <dbReference type="NCBI Taxonomy" id="485602"/>
    <lineage>
        <taxon>Bacteria</taxon>
        <taxon>Bacillati</taxon>
        <taxon>Actinomycetota</taxon>
        <taxon>Actinomycetes</taxon>
        <taxon>Pseudonocardiales</taxon>
        <taxon>Pseudonocardiaceae</taxon>
    </lineage>
</organism>
<dbReference type="Gene3D" id="3.90.1150.10">
    <property type="entry name" value="Aspartate Aminotransferase, domain 1"/>
    <property type="match status" value="1"/>
</dbReference>
<dbReference type="AlphaFoldDB" id="A0A7Z1B0S6"/>
<dbReference type="GO" id="GO:0030170">
    <property type="term" value="F:pyridoxal phosphate binding"/>
    <property type="evidence" value="ECO:0007669"/>
    <property type="project" value="InterPro"/>
</dbReference>
<keyword evidence="5" id="KW-1185">Reference proteome</keyword>
<dbReference type="PANTHER" id="PTHR43094">
    <property type="entry name" value="AMINOTRANSFERASE"/>
    <property type="match status" value="1"/>
</dbReference>
<sequence length="435" mass="45955">MVDQSHANSPWPADLSALCLEMPLSDESILFESGKGVRLFDAAGRSYLDAMSGVFVSCFGYDCQPIIDAMTAQLRKLQFNPPLHGTNRNAYALADALVDLAPDGVKSVKLVSGGSEAIEAAIRLARLYHFIKGAPSKQRVISHHVSYHGPTFGAMSVSGHPGMNVFGAGIPGMLHSWTPGALEADMGIPASESAEMAATLMDQTIQAAGPDSVAALIVEPLSYLHAMAPPPPGYLARLREVCDKHNVLLIFDEIVTGFGRTGNAFAAQTYDVTPDLLCVGKGLSGGYSPMAALLITEHISELLQGHKGSRAFAPSHTYAANPLTSAAGLAAVTHFREGGFQRKINDLAAVLHPRVRELVGDRGTVHTTGLLIGAKFPDPDNRGVGALVAQACLRRGVIIRGDDDYLAMAPAYVTTEADADELCLVLGDALDEVFG</sequence>
<evidence type="ECO:0000256" key="1">
    <source>
        <dbReference type="ARBA" id="ARBA00008954"/>
    </source>
</evidence>
<evidence type="ECO:0000313" key="4">
    <source>
        <dbReference type="EMBL" id="OLF12954.1"/>
    </source>
</evidence>
<dbReference type="InterPro" id="IPR005814">
    <property type="entry name" value="Aminotrans_3"/>
</dbReference>
<reference evidence="4 5" key="1">
    <citation type="submission" date="2016-12" db="EMBL/GenBank/DDBJ databases">
        <title>The draft genome sequence of Actinophytocola xinjiangensis.</title>
        <authorList>
            <person name="Wang W."/>
            <person name="Yuan L."/>
        </authorList>
    </citation>
    <scope>NUCLEOTIDE SEQUENCE [LARGE SCALE GENOMIC DNA]</scope>
    <source>
        <strain evidence="4 5">CGMCC 4.4663</strain>
    </source>
</reference>
<dbReference type="PIRSF" id="PIRSF000521">
    <property type="entry name" value="Transaminase_4ab_Lys_Orn"/>
    <property type="match status" value="1"/>
</dbReference>
<dbReference type="PANTHER" id="PTHR43094:SF1">
    <property type="entry name" value="AMINOTRANSFERASE CLASS-III"/>
    <property type="match status" value="1"/>
</dbReference>
<dbReference type="GO" id="GO:0008483">
    <property type="term" value="F:transaminase activity"/>
    <property type="evidence" value="ECO:0007669"/>
    <property type="project" value="UniProtKB-KW"/>
</dbReference>
<protein>
    <submittedName>
        <fullName evidence="4">Aspartate aminotransferase family protein</fullName>
    </submittedName>
</protein>
<keyword evidence="4" id="KW-0808">Transferase</keyword>
<dbReference type="InterPro" id="IPR015424">
    <property type="entry name" value="PyrdxlP-dep_Trfase"/>
</dbReference>
<dbReference type="EMBL" id="MSIF01000002">
    <property type="protein sequence ID" value="OLF12954.1"/>
    <property type="molecule type" value="Genomic_DNA"/>
</dbReference>
<evidence type="ECO:0000256" key="3">
    <source>
        <dbReference type="RuleBase" id="RU003560"/>
    </source>
</evidence>
<dbReference type="InterPro" id="IPR015421">
    <property type="entry name" value="PyrdxlP-dep_Trfase_major"/>
</dbReference>
<proteinExistence type="inferred from homology"/>
<evidence type="ECO:0000313" key="5">
    <source>
        <dbReference type="Proteomes" id="UP000185696"/>
    </source>
</evidence>
<gene>
    <name evidence="4" type="ORF">BLA60_06805</name>
</gene>
<name>A0A7Z1B0S6_9PSEU</name>
<keyword evidence="4" id="KW-0032">Aminotransferase</keyword>
<dbReference type="CDD" id="cd00610">
    <property type="entry name" value="OAT_like"/>
    <property type="match status" value="1"/>
</dbReference>